<accession>A0A9Q1AMP0</accession>
<keyword evidence="2" id="KW-1185">Reference proteome</keyword>
<comment type="caution">
    <text evidence="1">The sequence shown here is derived from an EMBL/GenBank/DDBJ whole genome shotgun (WGS) entry which is preliminary data.</text>
</comment>
<name>A0A9Q1AMP0_9ROSI</name>
<dbReference type="EMBL" id="JAPFFM010000001">
    <property type="protein sequence ID" value="KAJ6776606.1"/>
    <property type="molecule type" value="Genomic_DNA"/>
</dbReference>
<reference evidence="1" key="1">
    <citation type="submission" date="2022-11" db="EMBL/GenBank/DDBJ databases">
        <authorList>
            <person name="Hyden B.L."/>
            <person name="Feng K."/>
            <person name="Yates T."/>
            <person name="Jawdy S."/>
            <person name="Smart L.B."/>
            <person name="Muchero W."/>
        </authorList>
    </citation>
    <scope>NUCLEOTIDE SEQUENCE</scope>
    <source>
        <tissue evidence="1">Shoot tip</tissue>
    </source>
</reference>
<dbReference type="AlphaFoldDB" id="A0A9Q1AMP0"/>
<evidence type="ECO:0000313" key="2">
    <source>
        <dbReference type="Proteomes" id="UP001151752"/>
    </source>
</evidence>
<sequence length="65" mass="8165">MFQDPSQQRRVLLHQPRHYRHQNHLFFSSRIPKFSRFSLRNILNLAKETVKRREFMEWRKQRGSL</sequence>
<evidence type="ECO:0000313" key="1">
    <source>
        <dbReference type="EMBL" id="KAJ6776606.1"/>
    </source>
</evidence>
<reference evidence="1" key="2">
    <citation type="journal article" date="2023" name="Int. J. Mol. Sci.">
        <title>De Novo Assembly and Annotation of 11 Diverse Shrub Willow (Salix) Genomes Reveals Novel Gene Organization in Sex-Linked Regions.</title>
        <authorList>
            <person name="Hyden B."/>
            <person name="Feng K."/>
            <person name="Yates T.B."/>
            <person name="Jawdy S."/>
            <person name="Cereghino C."/>
            <person name="Smart L.B."/>
            <person name="Muchero W."/>
        </authorList>
    </citation>
    <scope>NUCLEOTIDE SEQUENCE</scope>
    <source>
        <tissue evidence="1">Shoot tip</tissue>
    </source>
</reference>
<protein>
    <submittedName>
        <fullName evidence="1">Uncharacterized protein</fullName>
    </submittedName>
</protein>
<dbReference type="Proteomes" id="UP001151752">
    <property type="component" value="Chromosome 16"/>
</dbReference>
<gene>
    <name evidence="1" type="ORF">OIU74_000738</name>
</gene>
<organism evidence="1 2">
    <name type="scientific">Salix koriyanagi</name>
    <dbReference type="NCBI Taxonomy" id="2511006"/>
    <lineage>
        <taxon>Eukaryota</taxon>
        <taxon>Viridiplantae</taxon>
        <taxon>Streptophyta</taxon>
        <taxon>Embryophyta</taxon>
        <taxon>Tracheophyta</taxon>
        <taxon>Spermatophyta</taxon>
        <taxon>Magnoliopsida</taxon>
        <taxon>eudicotyledons</taxon>
        <taxon>Gunneridae</taxon>
        <taxon>Pentapetalae</taxon>
        <taxon>rosids</taxon>
        <taxon>fabids</taxon>
        <taxon>Malpighiales</taxon>
        <taxon>Salicaceae</taxon>
        <taxon>Saliceae</taxon>
        <taxon>Salix</taxon>
    </lineage>
</organism>
<proteinExistence type="predicted"/>